<organism evidence="1 2">
    <name type="scientific">Secundilactobacillus malefermentans</name>
    <dbReference type="NCBI Taxonomy" id="176292"/>
    <lineage>
        <taxon>Bacteria</taxon>
        <taxon>Bacillati</taxon>
        <taxon>Bacillota</taxon>
        <taxon>Bacilli</taxon>
        <taxon>Lactobacillales</taxon>
        <taxon>Lactobacillaceae</taxon>
        <taxon>Secundilactobacillus</taxon>
    </lineage>
</organism>
<evidence type="ECO:0000313" key="1">
    <source>
        <dbReference type="EMBL" id="TDG75155.1"/>
    </source>
</evidence>
<evidence type="ECO:0000313" key="2">
    <source>
        <dbReference type="Proteomes" id="UP000294854"/>
    </source>
</evidence>
<dbReference type="AlphaFoldDB" id="A0A4R5NKJ2"/>
<dbReference type="OrthoDB" id="1655898at2"/>
<dbReference type="RefSeq" id="WP_010620050.1">
    <property type="nucleotide sequence ID" value="NZ_CP042371.1"/>
</dbReference>
<sequence length="309" mass="36035">MNEELLNGAKEALASEKYHQAVLKFEELYKESPTEELNIYLSNAYYLDNQFVAAERIVLESIEAYLAEEPLFNFFQNVLIKNDSFILLREIIGTADFPGEYKERVLEKISSAEIGSSSNMAETNKKIANQFYHMADEPISVQIARFQTAKKLPLLLWLKSARFLLLDPFIHPIIRSSVLESMQKMRLQEKVNMYWLDEKEHPLNTGDLLPIQQTKSYIETNQILNEEVDVNDPILGEQLHEELRLQLMYLYPFAENVITNSTLWIQVLSSSYTEVTIDEENEQIKAIIKWQNKMQKYTKSMIQSFKNSE</sequence>
<comment type="caution">
    <text evidence="1">The sequence shown here is derived from an EMBL/GenBank/DDBJ whole genome shotgun (WGS) entry which is preliminary data.</text>
</comment>
<reference evidence="1 2" key="1">
    <citation type="journal article" date="2019" name="Appl. Microbiol. Biotechnol.">
        <title>Uncovering carbohydrate metabolism through a genotype-phenotype association study of 56 lactic acid bacteria genomes.</title>
        <authorList>
            <person name="Buron-Moles G."/>
            <person name="Chailyan A."/>
            <person name="Dolejs I."/>
            <person name="Forster J."/>
            <person name="Miks M.H."/>
        </authorList>
    </citation>
    <scope>NUCLEOTIDE SEQUENCE [LARGE SCALE GENOMIC DNA]</scope>
    <source>
        <strain evidence="1 2">ATCC 49373</strain>
    </source>
</reference>
<dbReference type="Proteomes" id="UP000294854">
    <property type="component" value="Unassembled WGS sequence"/>
</dbReference>
<accession>A0A4R5NKJ2</accession>
<dbReference type="STRING" id="1122149.FD44_GL000605"/>
<keyword evidence="2" id="KW-1185">Reference proteome</keyword>
<proteinExistence type="predicted"/>
<dbReference type="EMBL" id="PUFO01000068">
    <property type="protein sequence ID" value="TDG75155.1"/>
    <property type="molecule type" value="Genomic_DNA"/>
</dbReference>
<gene>
    <name evidence="1" type="ORF">C5L31_001032</name>
</gene>
<name>A0A4R5NKJ2_9LACO</name>
<protein>
    <submittedName>
        <fullName evidence="1">Uncharacterized protein</fullName>
    </submittedName>
</protein>